<name>A0A8H8DL60_9FUNG</name>
<keyword evidence="4" id="KW-1185">Reference proteome</keyword>
<dbReference type="GO" id="GO:0016787">
    <property type="term" value="F:hydrolase activity"/>
    <property type="evidence" value="ECO:0007669"/>
    <property type="project" value="UniProtKB-KW"/>
</dbReference>
<dbReference type="InterPro" id="IPR050300">
    <property type="entry name" value="GDXG_lipolytic_enzyme"/>
</dbReference>
<keyword evidence="1 3" id="KW-0378">Hydrolase</keyword>
<dbReference type="PANTHER" id="PTHR48081">
    <property type="entry name" value="AB HYDROLASE SUPERFAMILY PROTEIN C4A8.06C"/>
    <property type="match status" value="1"/>
</dbReference>
<gene>
    <name evidence="3" type="ORF">BJ554DRAFT_4432</name>
</gene>
<reference evidence="3 4" key="1">
    <citation type="journal article" name="Sci. Rep.">
        <title>Genome-scale phylogenetic analyses confirm Olpidium as the closest living zoosporic fungus to the non-flagellated, terrestrial fungi.</title>
        <authorList>
            <person name="Chang Y."/>
            <person name="Rochon D."/>
            <person name="Sekimoto S."/>
            <person name="Wang Y."/>
            <person name="Chovatia M."/>
            <person name="Sandor L."/>
            <person name="Salamov A."/>
            <person name="Grigoriev I.V."/>
            <person name="Stajich J.E."/>
            <person name="Spatafora J.W."/>
        </authorList>
    </citation>
    <scope>NUCLEOTIDE SEQUENCE [LARGE SCALE GENOMIC DNA]</scope>
    <source>
        <strain evidence="3">S191</strain>
    </source>
</reference>
<dbReference type="InterPro" id="IPR029058">
    <property type="entry name" value="AB_hydrolase_fold"/>
</dbReference>
<feature type="domain" description="Alpha/beta hydrolase fold-3" evidence="2">
    <location>
        <begin position="1"/>
        <end position="203"/>
    </location>
</feature>
<protein>
    <submittedName>
        <fullName evidence="3">Alpha/Beta hydrolase protein</fullName>
    </submittedName>
</protein>
<dbReference type="OrthoDB" id="2152029at2759"/>
<dbReference type="EMBL" id="JAEFCI010001899">
    <property type="protein sequence ID" value="KAG5462609.1"/>
    <property type="molecule type" value="Genomic_DNA"/>
</dbReference>
<dbReference type="SUPFAM" id="SSF53474">
    <property type="entry name" value="alpha/beta-Hydrolases"/>
    <property type="match status" value="1"/>
</dbReference>
<organism evidence="3 4">
    <name type="scientific">Olpidium bornovanus</name>
    <dbReference type="NCBI Taxonomy" id="278681"/>
    <lineage>
        <taxon>Eukaryota</taxon>
        <taxon>Fungi</taxon>
        <taxon>Fungi incertae sedis</taxon>
        <taxon>Olpidiomycota</taxon>
        <taxon>Olpidiomycotina</taxon>
        <taxon>Olpidiomycetes</taxon>
        <taxon>Olpidiales</taxon>
        <taxon>Olpidiaceae</taxon>
        <taxon>Olpidium</taxon>
    </lineage>
</organism>
<evidence type="ECO:0000256" key="1">
    <source>
        <dbReference type="ARBA" id="ARBA00022801"/>
    </source>
</evidence>
<accession>A0A8H8DL60</accession>
<evidence type="ECO:0000313" key="4">
    <source>
        <dbReference type="Proteomes" id="UP000673691"/>
    </source>
</evidence>
<proteinExistence type="predicted"/>
<evidence type="ECO:0000259" key="2">
    <source>
        <dbReference type="Pfam" id="PF07859"/>
    </source>
</evidence>
<dbReference type="Proteomes" id="UP000673691">
    <property type="component" value="Unassembled WGS sequence"/>
</dbReference>
<feature type="non-terminal residue" evidence="3">
    <location>
        <position position="1"/>
    </location>
</feature>
<dbReference type="AlphaFoldDB" id="A0A8H8DL60"/>
<sequence length="235" mass="24762">GGYVFGDARQDIGFLSGLVDAANFRLGVGRGFQILSLEYPFAPENPYPAAVNHVTAAYAYIIQTVPSETIVLGGHSAGGGLALAVCQSLRALDVPRPRGLALFSPFVELRAAAASYAANHGRDVLTAGFARECARCYVCAEDGPADPAACPLREARFAGYPRDACVYYGSREVLRDDIAEWARRAREGGVAVEEVLAPGGWHVPPTRADGKGAARVVDFLARIAAGKARANSAEP</sequence>
<evidence type="ECO:0000313" key="3">
    <source>
        <dbReference type="EMBL" id="KAG5462609.1"/>
    </source>
</evidence>
<dbReference type="PANTHER" id="PTHR48081:SF31">
    <property type="entry name" value="STERYL ACETYL HYDROLASE MUG81-RELATED"/>
    <property type="match status" value="1"/>
</dbReference>
<dbReference type="Pfam" id="PF07859">
    <property type="entry name" value="Abhydrolase_3"/>
    <property type="match status" value="1"/>
</dbReference>
<dbReference type="InterPro" id="IPR013094">
    <property type="entry name" value="AB_hydrolase_3"/>
</dbReference>
<dbReference type="Gene3D" id="3.40.50.1820">
    <property type="entry name" value="alpha/beta hydrolase"/>
    <property type="match status" value="1"/>
</dbReference>
<comment type="caution">
    <text evidence="3">The sequence shown here is derived from an EMBL/GenBank/DDBJ whole genome shotgun (WGS) entry which is preliminary data.</text>
</comment>